<sequence length="351" mass="39779">MNCYFKSLAFAGMLWATGSLHAQEPVRPYDQWEATQFVAVTVRQPEDYVRLDNNWEILYNLRTPRTLDELRTAGVECSDSQWMLLRVAGLIQRTPDKKWKTTMPILDKEQTASLRDLSEEIARSIYGKTKADFASLAEAIDEMGFAGNKLSLVFSYLLDGRMWTKLTLFEDIDNNLGWSGCYWALYEPREGSKFGTNGFGEQDLILTYIHSDIAPANELMDRCAEELARSGKVTDARLIARLKPYGMVDGDGNPLFPVIKQADDRFHQLTDKFVDAISSELKANCGSLKTRYGIDKENVAMVVLYHEVMWDLMDLLIQDRVIAVPAILNDATANQGRLNEVLFFVKGGLMQ</sequence>
<name>A0A9D1XQ46_9BACT</name>
<gene>
    <name evidence="2" type="ORF">H9848_02720</name>
</gene>
<keyword evidence="1" id="KW-0732">Signal</keyword>
<protein>
    <recommendedName>
        <fullName evidence="4">DUF3078 domain-containing protein</fullName>
    </recommendedName>
</protein>
<dbReference type="Proteomes" id="UP000823847">
    <property type="component" value="Unassembled WGS sequence"/>
</dbReference>
<evidence type="ECO:0000256" key="1">
    <source>
        <dbReference type="SAM" id="SignalP"/>
    </source>
</evidence>
<comment type="caution">
    <text evidence="2">The sequence shown here is derived from an EMBL/GenBank/DDBJ whole genome shotgun (WGS) entry which is preliminary data.</text>
</comment>
<feature type="chain" id="PRO_5038997829" description="DUF3078 domain-containing protein" evidence="1">
    <location>
        <begin position="23"/>
        <end position="351"/>
    </location>
</feature>
<evidence type="ECO:0008006" key="4">
    <source>
        <dbReference type="Google" id="ProtNLM"/>
    </source>
</evidence>
<proteinExistence type="predicted"/>
<dbReference type="AlphaFoldDB" id="A0A9D1XQ46"/>
<feature type="signal peptide" evidence="1">
    <location>
        <begin position="1"/>
        <end position="22"/>
    </location>
</feature>
<dbReference type="EMBL" id="DXEN01000015">
    <property type="protein sequence ID" value="HIX85508.1"/>
    <property type="molecule type" value="Genomic_DNA"/>
</dbReference>
<reference evidence="2" key="2">
    <citation type="submission" date="2021-04" db="EMBL/GenBank/DDBJ databases">
        <authorList>
            <person name="Gilroy R."/>
        </authorList>
    </citation>
    <scope>NUCLEOTIDE SEQUENCE</scope>
    <source>
        <strain evidence="2">ChiHecec2B26-12326</strain>
    </source>
</reference>
<evidence type="ECO:0000313" key="2">
    <source>
        <dbReference type="EMBL" id="HIX85508.1"/>
    </source>
</evidence>
<evidence type="ECO:0000313" key="3">
    <source>
        <dbReference type="Proteomes" id="UP000823847"/>
    </source>
</evidence>
<reference evidence="2" key="1">
    <citation type="journal article" date="2021" name="PeerJ">
        <title>Extensive microbial diversity within the chicken gut microbiome revealed by metagenomics and culture.</title>
        <authorList>
            <person name="Gilroy R."/>
            <person name="Ravi A."/>
            <person name="Getino M."/>
            <person name="Pursley I."/>
            <person name="Horton D.L."/>
            <person name="Alikhan N.F."/>
            <person name="Baker D."/>
            <person name="Gharbi K."/>
            <person name="Hall N."/>
            <person name="Watson M."/>
            <person name="Adriaenssens E.M."/>
            <person name="Foster-Nyarko E."/>
            <person name="Jarju S."/>
            <person name="Secka A."/>
            <person name="Antonio M."/>
            <person name="Oren A."/>
            <person name="Chaudhuri R.R."/>
            <person name="La Ragione R."/>
            <person name="Hildebrand F."/>
            <person name="Pallen M.J."/>
        </authorList>
    </citation>
    <scope>NUCLEOTIDE SEQUENCE</scope>
    <source>
        <strain evidence="2">ChiHecec2B26-12326</strain>
    </source>
</reference>
<accession>A0A9D1XQ46</accession>
<organism evidence="2 3">
    <name type="scientific">Candidatus Parabacteroides intestinigallinarum</name>
    <dbReference type="NCBI Taxonomy" id="2838722"/>
    <lineage>
        <taxon>Bacteria</taxon>
        <taxon>Pseudomonadati</taxon>
        <taxon>Bacteroidota</taxon>
        <taxon>Bacteroidia</taxon>
        <taxon>Bacteroidales</taxon>
        <taxon>Tannerellaceae</taxon>
        <taxon>Parabacteroides</taxon>
    </lineage>
</organism>